<dbReference type="EMBL" id="CP012670">
    <property type="protein sequence ID" value="AUX22472.1"/>
    <property type="molecule type" value="Genomic_DNA"/>
</dbReference>
<feature type="transmembrane region" description="Helical" evidence="5">
    <location>
        <begin position="865"/>
        <end position="885"/>
    </location>
</feature>
<dbReference type="InterPro" id="IPR027417">
    <property type="entry name" value="P-loop_NTPase"/>
</dbReference>
<feature type="region of interest" description="Disordered" evidence="4">
    <location>
        <begin position="919"/>
        <end position="950"/>
    </location>
</feature>
<feature type="compositionally biased region" description="Basic and acidic residues" evidence="4">
    <location>
        <begin position="973"/>
        <end position="997"/>
    </location>
</feature>
<dbReference type="InterPro" id="IPR017441">
    <property type="entry name" value="Protein_kinase_ATP_BS"/>
</dbReference>
<dbReference type="PROSITE" id="PS00107">
    <property type="entry name" value="PROTEIN_KINASE_ATP"/>
    <property type="match status" value="1"/>
</dbReference>
<sequence>MSTELIIPEPAGRSTGGVELERERCSSMGSGRFEDAGHTLTMRTGAMAAAPGAAAPPVTIANAAAAAVGARGTKRLAAIGAGAPLSSSLSHIAPPPSSRARVAPPSLAGARIGHYEILRELGRGGMGVVFLARDTRLARLVAIKLLTRLDSADVQRFLIEARATARCKHEHIVTIHEVNEHDGHPYMVLEYIEGQSLGAWMKQRRPPDAGEQLSTAPVPPGLAVDLMIPVVRALSRAHASGIIHRDLKPENIMLEASGAIKVVDFGIAKLREDETSLALAVERTVAGDTCLTGEGGIIGTLPYMSPEQWRGKGIDQSSDIWAVGIMLHELVLGAHPLAPASMMSLLRVSVPDEPMPSVSARHPELGALGAIIDRCLRKQKAERFASADELLTELLPLLPGRRAILLDSDASPFAGLSSFQEADADRFFGRAQDLAGVVARLRNQPLLAIAGASGVGKSSLVRAGVIPALKRSGEGWEALVLRPGREPMAALAQLFSHPVVTLSSVTRTLAPRGSATASAAWSERLRAEPGLLGAALRAWSDGAGRRLLVFVDQFEELFTLGAPAGEREAFLACLEGVADDASSPLRVVLSVRSDFLERMAEHERFMGAMLRGLVFLRPMGREGLREALMRPLEAARYEVEDPAMVEGLLDALSTTHGALPLLQFTAAKLWEMRDRQRRMLTRASYEALGGVAGALASHADTVLAGMSERQAKLARAVLERLVTPERTRAVASLGELCELPGDRGEIERVVGLLADARLLAIETASDRAGSTVEIVHESLIERWPTLERWLDENQEDAEFLDRLRAAARLWASSDRAVDTLWRGKVAEEARGFRERYRGELPARERLYLEEVLRFADQLQRGRRRLVTGIIAALSCLVVAAGLGIVKVTRQNRVIMDQLHEIQTTEATLKAALASEEAARSAAEAARQESEAARQESEAQRQRAEQMQREAEVARARAETDSERARVAALQAQKARDEARRSEAEARRAEIRATEEEHKARAAAEAVLRSKREQEQLIERVVGKIGEKLQ</sequence>
<evidence type="ECO:0000256" key="3">
    <source>
        <dbReference type="PROSITE-ProRule" id="PRU10141"/>
    </source>
</evidence>
<dbReference type="Gene3D" id="3.40.50.300">
    <property type="entry name" value="P-loop containing nucleotide triphosphate hydrolases"/>
    <property type="match status" value="1"/>
</dbReference>
<feature type="region of interest" description="Disordered" evidence="4">
    <location>
        <begin position="971"/>
        <end position="997"/>
    </location>
</feature>
<feature type="domain" description="Protein kinase" evidence="6">
    <location>
        <begin position="115"/>
        <end position="398"/>
    </location>
</feature>
<dbReference type="InterPro" id="IPR008271">
    <property type="entry name" value="Ser/Thr_kinase_AS"/>
</dbReference>
<protein>
    <submittedName>
        <fullName evidence="7">ATPase AAA</fullName>
    </submittedName>
</protein>
<dbReference type="Pfam" id="PF00069">
    <property type="entry name" value="Pkinase"/>
    <property type="match status" value="1"/>
</dbReference>
<evidence type="ECO:0000259" key="6">
    <source>
        <dbReference type="PROSITE" id="PS50011"/>
    </source>
</evidence>
<keyword evidence="1 3" id="KW-0547">Nucleotide-binding</keyword>
<evidence type="ECO:0000313" key="8">
    <source>
        <dbReference type="Proteomes" id="UP000295781"/>
    </source>
</evidence>
<dbReference type="GO" id="GO:0005524">
    <property type="term" value="F:ATP binding"/>
    <property type="evidence" value="ECO:0007669"/>
    <property type="project" value="UniProtKB-UniRule"/>
</dbReference>
<accession>A0A4V0NDF3</accession>
<dbReference type="AlphaFoldDB" id="A0A4V0NDF3"/>
<dbReference type="Proteomes" id="UP000295781">
    <property type="component" value="Chromosome"/>
</dbReference>
<dbReference type="Gene3D" id="1.10.510.10">
    <property type="entry name" value="Transferase(Phosphotransferase) domain 1"/>
    <property type="match status" value="1"/>
</dbReference>
<dbReference type="PROSITE" id="PS50011">
    <property type="entry name" value="PROTEIN_KINASE_DOM"/>
    <property type="match status" value="1"/>
</dbReference>
<proteinExistence type="predicted"/>
<keyword evidence="2 3" id="KW-0067">ATP-binding</keyword>
<dbReference type="Gene3D" id="3.30.200.20">
    <property type="entry name" value="Phosphorylase Kinase, domain 1"/>
    <property type="match status" value="1"/>
</dbReference>
<feature type="binding site" evidence="3">
    <location>
        <position position="144"/>
    </location>
    <ligand>
        <name>ATP</name>
        <dbReference type="ChEBI" id="CHEBI:30616"/>
    </ligand>
</feature>
<dbReference type="PANTHER" id="PTHR24361">
    <property type="entry name" value="MITOGEN-ACTIVATED KINASE KINASE KINASE"/>
    <property type="match status" value="1"/>
</dbReference>
<dbReference type="SUPFAM" id="SSF52540">
    <property type="entry name" value="P-loop containing nucleoside triphosphate hydrolases"/>
    <property type="match status" value="1"/>
</dbReference>
<dbReference type="SMART" id="SM00220">
    <property type="entry name" value="S_TKc"/>
    <property type="match status" value="1"/>
</dbReference>
<keyword evidence="5" id="KW-0812">Transmembrane</keyword>
<dbReference type="InterPro" id="IPR000719">
    <property type="entry name" value="Prot_kinase_dom"/>
</dbReference>
<reference evidence="7 8" key="1">
    <citation type="submission" date="2015-09" db="EMBL/GenBank/DDBJ databases">
        <title>Sorangium comparison.</title>
        <authorList>
            <person name="Zaburannyi N."/>
            <person name="Bunk B."/>
            <person name="Overmann J."/>
            <person name="Mueller R."/>
        </authorList>
    </citation>
    <scope>NUCLEOTIDE SEQUENCE [LARGE SCALE GENOMIC DNA]</scope>
    <source>
        <strain evidence="7 8">So ceGT47</strain>
    </source>
</reference>
<keyword evidence="5" id="KW-1133">Transmembrane helix</keyword>
<dbReference type="GO" id="GO:0005737">
    <property type="term" value="C:cytoplasm"/>
    <property type="evidence" value="ECO:0007669"/>
    <property type="project" value="TreeGrafter"/>
</dbReference>
<dbReference type="PROSITE" id="PS00108">
    <property type="entry name" value="PROTEIN_KINASE_ST"/>
    <property type="match status" value="1"/>
</dbReference>
<name>A0A4V0NDF3_SORCE</name>
<evidence type="ECO:0000256" key="2">
    <source>
        <dbReference type="ARBA" id="ARBA00022840"/>
    </source>
</evidence>
<dbReference type="Pfam" id="PF20703">
    <property type="entry name" value="nSTAND1"/>
    <property type="match status" value="1"/>
</dbReference>
<feature type="compositionally biased region" description="Basic and acidic residues" evidence="4">
    <location>
        <begin position="925"/>
        <end position="950"/>
    </location>
</feature>
<dbReference type="GO" id="GO:0004674">
    <property type="term" value="F:protein serine/threonine kinase activity"/>
    <property type="evidence" value="ECO:0007669"/>
    <property type="project" value="TreeGrafter"/>
</dbReference>
<evidence type="ECO:0000256" key="4">
    <source>
        <dbReference type="SAM" id="MobiDB-lite"/>
    </source>
</evidence>
<feature type="region of interest" description="Disordered" evidence="4">
    <location>
        <begin position="1"/>
        <end position="20"/>
    </location>
</feature>
<organism evidence="7 8">
    <name type="scientific">Sorangium cellulosum</name>
    <name type="common">Polyangium cellulosum</name>
    <dbReference type="NCBI Taxonomy" id="56"/>
    <lineage>
        <taxon>Bacteria</taxon>
        <taxon>Pseudomonadati</taxon>
        <taxon>Myxococcota</taxon>
        <taxon>Polyangia</taxon>
        <taxon>Polyangiales</taxon>
        <taxon>Polyangiaceae</taxon>
        <taxon>Sorangium</taxon>
    </lineage>
</organism>
<dbReference type="InterPro" id="IPR049052">
    <property type="entry name" value="nSTAND1"/>
</dbReference>
<evidence type="ECO:0000313" key="7">
    <source>
        <dbReference type="EMBL" id="AUX22472.1"/>
    </source>
</evidence>
<dbReference type="InterPro" id="IPR053235">
    <property type="entry name" value="Ser_Thr_kinase"/>
</dbReference>
<dbReference type="PANTHER" id="PTHR24361:SF785">
    <property type="entry name" value="DUAL SPECIFICITY MITOGEN-ACTIVATED PROTEIN KINASE KINASE 1"/>
    <property type="match status" value="1"/>
</dbReference>
<evidence type="ECO:0000256" key="5">
    <source>
        <dbReference type="SAM" id="Phobius"/>
    </source>
</evidence>
<evidence type="ECO:0000256" key="1">
    <source>
        <dbReference type="ARBA" id="ARBA00022741"/>
    </source>
</evidence>
<dbReference type="SUPFAM" id="SSF56112">
    <property type="entry name" value="Protein kinase-like (PK-like)"/>
    <property type="match status" value="1"/>
</dbReference>
<dbReference type="InterPro" id="IPR011009">
    <property type="entry name" value="Kinase-like_dom_sf"/>
</dbReference>
<dbReference type="CDD" id="cd14014">
    <property type="entry name" value="STKc_PknB_like"/>
    <property type="match status" value="1"/>
</dbReference>
<keyword evidence="5" id="KW-0472">Membrane</keyword>
<gene>
    <name evidence="7" type="ORF">SOCEGT47_029750</name>
</gene>